<gene>
    <name evidence="1" type="ORF">PXEA_LOCUS680</name>
</gene>
<organism evidence="1 2">
    <name type="scientific">Protopolystoma xenopodis</name>
    <dbReference type="NCBI Taxonomy" id="117903"/>
    <lineage>
        <taxon>Eukaryota</taxon>
        <taxon>Metazoa</taxon>
        <taxon>Spiralia</taxon>
        <taxon>Lophotrochozoa</taxon>
        <taxon>Platyhelminthes</taxon>
        <taxon>Monogenea</taxon>
        <taxon>Polyopisthocotylea</taxon>
        <taxon>Polystomatidea</taxon>
        <taxon>Polystomatidae</taxon>
        <taxon>Protopolystoma</taxon>
    </lineage>
</organism>
<keyword evidence="2" id="KW-1185">Reference proteome</keyword>
<evidence type="ECO:0000313" key="2">
    <source>
        <dbReference type="Proteomes" id="UP000784294"/>
    </source>
</evidence>
<sequence>MGLAQLSSLISSHQPPSSFDAPRHLTLVWYLPAPSGCQDGIKLASDFSSSCLHNLFSTAPHVSFVNCNACLTSQRDYRYFRACTHLFLSSYLKLMD</sequence>
<protein>
    <submittedName>
        <fullName evidence="1">Uncharacterized protein</fullName>
    </submittedName>
</protein>
<evidence type="ECO:0000313" key="1">
    <source>
        <dbReference type="EMBL" id="VEL07240.1"/>
    </source>
</evidence>
<dbReference type="AlphaFoldDB" id="A0A448WAV6"/>
<proteinExistence type="predicted"/>
<comment type="caution">
    <text evidence="1">The sequence shown here is derived from an EMBL/GenBank/DDBJ whole genome shotgun (WGS) entry which is preliminary data.</text>
</comment>
<dbReference type="EMBL" id="CAAALY010001328">
    <property type="protein sequence ID" value="VEL07240.1"/>
    <property type="molecule type" value="Genomic_DNA"/>
</dbReference>
<name>A0A448WAV6_9PLAT</name>
<accession>A0A448WAV6</accession>
<reference evidence="1" key="1">
    <citation type="submission" date="2018-11" db="EMBL/GenBank/DDBJ databases">
        <authorList>
            <consortium name="Pathogen Informatics"/>
        </authorList>
    </citation>
    <scope>NUCLEOTIDE SEQUENCE</scope>
</reference>
<dbReference type="Proteomes" id="UP000784294">
    <property type="component" value="Unassembled WGS sequence"/>
</dbReference>